<dbReference type="EMBL" id="LAZR01027342">
    <property type="protein sequence ID" value="KKL66012.1"/>
    <property type="molecule type" value="Genomic_DNA"/>
</dbReference>
<accession>A0A0F9GSA6</accession>
<proteinExistence type="predicted"/>
<name>A0A0F9GSA6_9ZZZZ</name>
<dbReference type="AlphaFoldDB" id="A0A0F9GSA6"/>
<protein>
    <submittedName>
        <fullName evidence="1">Uncharacterized protein</fullName>
    </submittedName>
</protein>
<evidence type="ECO:0000313" key="1">
    <source>
        <dbReference type="EMBL" id="KKL66012.1"/>
    </source>
</evidence>
<reference evidence="1" key="1">
    <citation type="journal article" date="2015" name="Nature">
        <title>Complex archaea that bridge the gap between prokaryotes and eukaryotes.</title>
        <authorList>
            <person name="Spang A."/>
            <person name="Saw J.H."/>
            <person name="Jorgensen S.L."/>
            <person name="Zaremba-Niedzwiedzka K."/>
            <person name="Martijn J."/>
            <person name="Lind A.E."/>
            <person name="van Eijk R."/>
            <person name="Schleper C."/>
            <person name="Guy L."/>
            <person name="Ettema T.J."/>
        </authorList>
    </citation>
    <scope>NUCLEOTIDE SEQUENCE</scope>
</reference>
<organism evidence="1">
    <name type="scientific">marine sediment metagenome</name>
    <dbReference type="NCBI Taxonomy" id="412755"/>
    <lineage>
        <taxon>unclassified sequences</taxon>
        <taxon>metagenomes</taxon>
        <taxon>ecological metagenomes</taxon>
    </lineage>
</organism>
<comment type="caution">
    <text evidence="1">The sequence shown here is derived from an EMBL/GenBank/DDBJ whole genome shotgun (WGS) entry which is preliminary data.</text>
</comment>
<sequence length="67" mass="7420">MNEPDDEFMVARVALLAERDRLKALNAELVEALERTVGCLEEVAEDGGPIYDETMDISRAALAKARK</sequence>
<gene>
    <name evidence="1" type="ORF">LCGC14_2149210</name>
</gene>